<feature type="transmembrane region" description="Helical" evidence="1">
    <location>
        <begin position="5"/>
        <end position="23"/>
    </location>
</feature>
<sequence>MKGIYILSIAIILIIILGVLFYYEDINFHVIITPFSTTYVNQQNGGYIIKLNVTAINDGFLPMNLNLNVEVQANLASTSSLIGGEKTYSNTTTIYVGPFGKKSVIITYYMPLKLRFISSIILTGNGYYNYKVTQEGTTSLINELNHMISNVSSYINYHITLKYDNITLKQSGASPFPVYPIYITIYSNGSISSSWYLFIYPSLLNIKSGTYALQIKTNSSTVYNSTVSIPYSGNYIFAHILSTPPMNKDSEYIANVTVILKNNAETYLTMFTISIYPFQ</sequence>
<gene>
    <name evidence="2" type="ORF">SJAV_23090</name>
</gene>
<reference evidence="2" key="1">
    <citation type="submission" date="2024-03" db="EMBL/GenBank/DDBJ databases">
        <title>Complete genome sequence of Sulfurisphaera javensis strain KD-1.</title>
        <authorList>
            <person name="Sakai H."/>
            <person name="Nur N."/>
            <person name="Suwanto A."/>
            <person name="Kurosawa N."/>
        </authorList>
    </citation>
    <scope>NUCLEOTIDE SEQUENCE</scope>
    <source>
        <strain evidence="2">KD-1</strain>
    </source>
</reference>
<organism evidence="2">
    <name type="scientific">Sulfurisphaera javensis</name>
    <dbReference type="NCBI Taxonomy" id="2049879"/>
    <lineage>
        <taxon>Archaea</taxon>
        <taxon>Thermoproteota</taxon>
        <taxon>Thermoprotei</taxon>
        <taxon>Sulfolobales</taxon>
        <taxon>Sulfolobaceae</taxon>
        <taxon>Sulfurisphaera</taxon>
    </lineage>
</organism>
<dbReference type="AlphaFoldDB" id="A0AAT9GU60"/>
<keyword evidence="1" id="KW-1133">Transmembrane helix</keyword>
<evidence type="ECO:0000313" key="2">
    <source>
        <dbReference type="EMBL" id="BFH74365.1"/>
    </source>
</evidence>
<evidence type="ECO:0008006" key="3">
    <source>
        <dbReference type="Google" id="ProtNLM"/>
    </source>
</evidence>
<keyword evidence="1" id="KW-0472">Membrane</keyword>
<dbReference type="EMBL" id="AP031322">
    <property type="protein sequence ID" value="BFH74365.1"/>
    <property type="molecule type" value="Genomic_DNA"/>
</dbReference>
<dbReference type="KEGG" id="sjv:SJAV_23090"/>
<protein>
    <recommendedName>
        <fullName evidence="3">CARDB domain-containing protein</fullName>
    </recommendedName>
</protein>
<dbReference type="RefSeq" id="WP_369609884.1">
    <property type="nucleotide sequence ID" value="NZ_AP031322.1"/>
</dbReference>
<dbReference type="GeneID" id="92355265"/>
<proteinExistence type="predicted"/>
<keyword evidence="1" id="KW-0812">Transmembrane</keyword>
<name>A0AAT9GU60_9CREN</name>
<evidence type="ECO:0000256" key="1">
    <source>
        <dbReference type="SAM" id="Phobius"/>
    </source>
</evidence>
<accession>A0AAT9GU60</accession>